<proteinExistence type="inferred from homology"/>
<comment type="catalytic activity">
    <reaction evidence="9">
        <text>N(4)-(alpha-D-Man-(1-&gt;2)-alpha-D-Man-(1-&gt;2)-alpha-D-Man-(1-&gt;3)-[alpha-D-Man-(1-&gt;2)-alpha-D-Man-(1-&gt;3)-[alpha-D-Man-(1-&gt;2)-alpha-D-Man-(1-&gt;6)]-alpha-D-Man-(1-&gt;6)]-beta-D-Man-(1-&gt;4)-beta-D-GlcNAc-(1-&gt;4)-beta-D-GlcNAc)-L-asparaginyl-[protein] (N-glucan mannose isomer 9A1,2,3B1,2,3) + 4 H2O = N(4)-(alpha-D-Man-(1-&gt;3)-[alpha-D-Man-(1-&gt;3)-[alpha-D-Man-(1-&gt;6)]-alpha-D-Man-(1-&gt;6)]-beta-D-Man-(1-&gt;4)-beta-D-GlcNAc-(1-&gt;4)-beta-D-GlcNAc)-L-asparaginyl-[protein] (N-glucan mannose isomer 5A1,2) + 4 beta-D-mannose</text>
        <dbReference type="Rhea" id="RHEA:56008"/>
        <dbReference type="Rhea" id="RHEA-COMP:14356"/>
        <dbReference type="Rhea" id="RHEA-COMP:14367"/>
        <dbReference type="ChEBI" id="CHEBI:15377"/>
        <dbReference type="ChEBI" id="CHEBI:28563"/>
        <dbReference type="ChEBI" id="CHEBI:59087"/>
        <dbReference type="ChEBI" id="CHEBI:139493"/>
        <dbReference type="EC" id="3.2.1.113"/>
    </reaction>
</comment>
<dbReference type="Gene3D" id="1.50.10.10">
    <property type="match status" value="1"/>
</dbReference>
<evidence type="ECO:0000313" key="16">
    <source>
        <dbReference type="Proteomes" id="UP000002258"/>
    </source>
</evidence>
<comment type="cofactor">
    <cofactor evidence="1 11">
        <name>Ca(2+)</name>
        <dbReference type="ChEBI" id="CHEBI:29108"/>
    </cofactor>
</comment>
<feature type="transmembrane region" description="Helical" evidence="14">
    <location>
        <begin position="44"/>
        <end position="61"/>
    </location>
</feature>
<evidence type="ECO:0000256" key="4">
    <source>
        <dbReference type="ARBA" id="ARBA00022723"/>
    </source>
</evidence>
<comment type="similarity">
    <text evidence="3 13">Belongs to the glycosyl hydrolase 47 family.</text>
</comment>
<dbReference type="GO" id="GO:0036503">
    <property type="term" value="P:ERAD pathway"/>
    <property type="evidence" value="ECO:0007669"/>
    <property type="project" value="UniProtKB-ARBA"/>
</dbReference>
<dbReference type="HOGENOM" id="CLU_003818_3_0_1"/>
<feature type="active site" evidence="10">
    <location>
        <position position="451"/>
    </location>
</feature>
<dbReference type="GO" id="GO:0016020">
    <property type="term" value="C:membrane"/>
    <property type="evidence" value="ECO:0007669"/>
    <property type="project" value="InterPro"/>
</dbReference>
<dbReference type="PANTHER" id="PTHR11742:SF55">
    <property type="entry name" value="ENDOPLASMIC RETICULUM MANNOSYL-OLIGOSACCHARIDE 1,2-ALPHA-MANNOSIDASE"/>
    <property type="match status" value="1"/>
</dbReference>
<keyword evidence="13 15" id="KW-0326">Glycosidase</keyword>
<keyword evidence="4 11" id="KW-0479">Metal-binding</keyword>
<keyword evidence="7 12" id="KW-1015">Disulfide bond</keyword>
<dbReference type="GeneID" id="4840096"/>
<gene>
    <name evidence="15" type="primary">MNS1</name>
    <name evidence="15" type="ORF">PICST_84949</name>
</gene>
<evidence type="ECO:0000313" key="15">
    <source>
        <dbReference type="EMBL" id="ABN67743.2"/>
    </source>
</evidence>
<dbReference type="AlphaFoldDB" id="A3LX59"/>
<dbReference type="STRING" id="322104.A3LX59"/>
<dbReference type="InParanoid" id="A3LX59"/>
<feature type="binding site" evidence="11">
    <location>
        <position position="542"/>
    </location>
    <ligand>
        <name>Ca(2+)</name>
        <dbReference type="ChEBI" id="CHEBI:29108"/>
    </ligand>
</feature>
<evidence type="ECO:0000256" key="13">
    <source>
        <dbReference type="RuleBase" id="RU361193"/>
    </source>
</evidence>
<keyword evidence="14" id="KW-0812">Transmembrane</keyword>
<accession>A3LX59</accession>
<dbReference type="EC" id="3.2.1.-" evidence="13"/>
<dbReference type="SUPFAM" id="SSF48225">
    <property type="entry name" value="Seven-hairpin glycosidases"/>
    <property type="match status" value="1"/>
</dbReference>
<evidence type="ECO:0000256" key="8">
    <source>
        <dbReference type="ARBA" id="ARBA00047669"/>
    </source>
</evidence>
<evidence type="ECO:0000256" key="11">
    <source>
        <dbReference type="PIRSR" id="PIRSR601382-2"/>
    </source>
</evidence>
<dbReference type="GO" id="GO:0005509">
    <property type="term" value="F:calcium ion binding"/>
    <property type="evidence" value="ECO:0007669"/>
    <property type="project" value="InterPro"/>
</dbReference>
<evidence type="ECO:0000256" key="14">
    <source>
        <dbReference type="SAM" id="Phobius"/>
    </source>
</evidence>
<evidence type="ECO:0000256" key="3">
    <source>
        <dbReference type="ARBA" id="ARBA00007658"/>
    </source>
</evidence>
<evidence type="ECO:0000256" key="1">
    <source>
        <dbReference type="ARBA" id="ARBA00001913"/>
    </source>
</evidence>
<keyword evidence="5 13" id="KW-0378">Hydrolase</keyword>
<sequence length="636" mass="72286">MSSFSFSADKLSLGNRWKAKSSSSSLPMYYKDKPNLKSPRPSKIIMLVKGFIGSLVLYYIYSLTFGSSGLFGLTYSSGSKWTRAQQEVRSAMLDSWHTYEKFGWGYDIYHPVRQKGENMGPKPLGWMIVDSLDTLILMDAEDEVARAKKWIKEDLDYRFDYNVNTFETTIRMLGGLLSAFHFTNDDSLLDKAVDLANALDGAFASKTGIPFSSVNLESGEGIPNHVDNGASSTAEVATLQLEFKYLAKLTGEVLYWNRVEKVMQVLEANQPADGLVPIYVNPQTGNYQGKLIRLGSRGDSYYEYLLKQYLQTNLQEPIYEGMYRESVRGVRKHLVRRSKPSDLAFIGELENGIGKHLSPKMDHLVCFYGGLLALGATNGLTYSEAKKLPDWTDEKEEEFQLGADLTYTCYRMYADTQTGLSPEIAVFNEDKTQNSDFHIKPADRHNLQRPETVESLFVLYRLTGDEKYRQYGYEIFNSFMKHTKIENENGDISFTSLKDVTSIPSPTKDNTESFWWAETLKYLYLLFDDTNKVPLDKYVFNTEAHPFPRFDLNSNLKTGWIRKIDGSKEPELQQPMVKIDKNKLPEAQPVDKPAAEEAKEILKKNPEAAKEENVEANKKKLDELIKDDIGAAAVRE</sequence>
<keyword evidence="14" id="KW-0472">Membrane</keyword>
<dbReference type="eggNOG" id="KOG2431">
    <property type="taxonomic scope" value="Eukaryota"/>
</dbReference>
<dbReference type="OMA" id="AAFKHSW"/>
<evidence type="ECO:0000256" key="7">
    <source>
        <dbReference type="ARBA" id="ARBA00023157"/>
    </source>
</evidence>
<dbReference type="OrthoDB" id="8118055at2759"/>
<dbReference type="PRINTS" id="PR00747">
    <property type="entry name" value="GLYHDRLASE47"/>
</dbReference>
<comment type="pathway">
    <text evidence="2">Protein modification; protein glycosylation.</text>
</comment>
<dbReference type="Pfam" id="PF01532">
    <property type="entry name" value="Glyco_hydro_47"/>
    <property type="match status" value="1"/>
</dbReference>
<evidence type="ECO:0000256" key="6">
    <source>
        <dbReference type="ARBA" id="ARBA00022837"/>
    </source>
</evidence>
<evidence type="ECO:0000256" key="12">
    <source>
        <dbReference type="PIRSR" id="PIRSR601382-3"/>
    </source>
</evidence>
<dbReference type="GO" id="GO:0004571">
    <property type="term" value="F:mannosyl-oligosaccharide 1,2-alpha-mannosidase activity"/>
    <property type="evidence" value="ECO:0007669"/>
    <property type="project" value="UniProtKB-EC"/>
</dbReference>
<protein>
    <recommendedName>
        <fullName evidence="13">alpha-1,2-Mannosidase</fullName>
        <ecNumber evidence="13">3.2.1.-</ecNumber>
    </recommendedName>
</protein>
<reference evidence="15 16" key="1">
    <citation type="journal article" date="2007" name="Nat. Biotechnol.">
        <title>Genome sequence of the lignocellulose-bioconverting and xylose-fermenting yeast Pichia stipitis.</title>
        <authorList>
            <person name="Jeffries T.W."/>
            <person name="Grigoriev I.V."/>
            <person name="Grimwood J."/>
            <person name="Laplaza J.M."/>
            <person name="Aerts A."/>
            <person name="Salamov A."/>
            <person name="Schmutz J."/>
            <person name="Lindquist E."/>
            <person name="Dehal P."/>
            <person name="Shapiro H."/>
            <person name="Jin Y.S."/>
            <person name="Passoth V."/>
            <person name="Richardson P.M."/>
        </authorList>
    </citation>
    <scope>NUCLEOTIDE SEQUENCE [LARGE SCALE GENOMIC DNA]</scope>
    <source>
        <strain evidence="16">ATCC 58785 / CBS 6054 / NBRC 10063 / NRRL Y-11545</strain>
    </source>
</reference>
<dbReference type="PANTHER" id="PTHR11742">
    <property type="entry name" value="MANNOSYL-OLIGOSACCHARIDE ALPHA-1,2-MANNOSIDASE-RELATED"/>
    <property type="match status" value="1"/>
</dbReference>
<dbReference type="EMBL" id="CP000500">
    <property type="protein sequence ID" value="ABN67743.2"/>
    <property type="molecule type" value="Genomic_DNA"/>
</dbReference>
<name>A3LX59_PICST</name>
<dbReference type="InterPro" id="IPR001382">
    <property type="entry name" value="Glyco_hydro_47"/>
</dbReference>
<evidence type="ECO:0000256" key="2">
    <source>
        <dbReference type="ARBA" id="ARBA00004922"/>
    </source>
</evidence>
<dbReference type="GO" id="GO:0005783">
    <property type="term" value="C:endoplasmic reticulum"/>
    <property type="evidence" value="ECO:0007669"/>
    <property type="project" value="TreeGrafter"/>
</dbReference>
<feature type="active site" evidence="10">
    <location>
        <position position="299"/>
    </location>
</feature>
<comment type="catalytic activity">
    <reaction evidence="8">
        <text>N(4)-(alpha-D-Man-(1-&gt;2)-alpha-D-Man-(1-&gt;2)-alpha-D-Man-(1-&gt;3)-[alpha-D-Man-(1-&gt;3)-[alpha-D-Man-(1-&gt;2)-alpha-D-Man-(1-&gt;6)]-alpha-D-Man-(1-&gt;6)]-beta-D-Man-(1-&gt;4)-beta-D-GlcNAc-(1-&gt;4)-beta-D-GlcNAc)-L-asparaginyl-[protein] (N-glucan mannose isomer 8A1,2,3B1,3) + 3 H2O = N(4)-(alpha-D-Man-(1-&gt;3)-[alpha-D-Man-(1-&gt;3)-[alpha-D-Man-(1-&gt;6)]-alpha-D-Man-(1-&gt;6)]-beta-D-Man-(1-&gt;4)-beta-D-GlcNAc-(1-&gt;4)-beta-D-GlcNAc)-L-asparaginyl-[protein] (N-glucan mannose isomer 5A1,2) + 3 beta-D-mannose</text>
        <dbReference type="Rhea" id="RHEA:56028"/>
        <dbReference type="Rhea" id="RHEA-COMP:14358"/>
        <dbReference type="Rhea" id="RHEA-COMP:14367"/>
        <dbReference type="ChEBI" id="CHEBI:15377"/>
        <dbReference type="ChEBI" id="CHEBI:28563"/>
        <dbReference type="ChEBI" id="CHEBI:59087"/>
        <dbReference type="ChEBI" id="CHEBI:60628"/>
        <dbReference type="EC" id="3.2.1.113"/>
    </reaction>
</comment>
<evidence type="ECO:0000256" key="10">
    <source>
        <dbReference type="PIRSR" id="PIRSR601382-1"/>
    </source>
</evidence>
<dbReference type="RefSeq" id="XP_001385772.2">
    <property type="nucleotide sequence ID" value="XM_001385735.1"/>
</dbReference>
<keyword evidence="14" id="KW-1133">Transmembrane helix</keyword>
<keyword evidence="6 11" id="KW-0106">Calcium</keyword>
<dbReference type="GO" id="GO:0005975">
    <property type="term" value="P:carbohydrate metabolic process"/>
    <property type="evidence" value="ECO:0007669"/>
    <property type="project" value="InterPro"/>
</dbReference>
<organism evidence="15 16">
    <name type="scientific">Scheffersomyces stipitis (strain ATCC 58785 / CBS 6054 / NBRC 10063 / NRRL Y-11545)</name>
    <name type="common">Yeast</name>
    <name type="synonym">Pichia stipitis</name>
    <dbReference type="NCBI Taxonomy" id="322104"/>
    <lineage>
        <taxon>Eukaryota</taxon>
        <taxon>Fungi</taxon>
        <taxon>Dikarya</taxon>
        <taxon>Ascomycota</taxon>
        <taxon>Saccharomycotina</taxon>
        <taxon>Pichiomycetes</taxon>
        <taxon>Debaryomycetaceae</taxon>
        <taxon>Scheffersomyces</taxon>
    </lineage>
</organism>
<feature type="active site" description="Proton donor" evidence="10">
    <location>
        <position position="423"/>
    </location>
</feature>
<dbReference type="InterPro" id="IPR012341">
    <property type="entry name" value="6hp_glycosidase-like_sf"/>
</dbReference>
<dbReference type="KEGG" id="pic:PICST_84949"/>
<dbReference type="FunCoup" id="A3LX59">
    <property type="interactions" value="880"/>
</dbReference>
<dbReference type="InterPro" id="IPR036026">
    <property type="entry name" value="Seven-hairpin_glycosidases"/>
</dbReference>
<feature type="active site" description="Proton donor" evidence="10">
    <location>
        <position position="167"/>
    </location>
</feature>
<evidence type="ECO:0000256" key="9">
    <source>
        <dbReference type="ARBA" id="ARBA00048605"/>
    </source>
</evidence>
<dbReference type="InterPro" id="IPR050749">
    <property type="entry name" value="Glycosyl_Hydrolase_47"/>
</dbReference>
<evidence type="ECO:0000256" key="5">
    <source>
        <dbReference type="ARBA" id="ARBA00022801"/>
    </source>
</evidence>
<keyword evidence="16" id="KW-1185">Reference proteome</keyword>
<feature type="disulfide bond" evidence="12">
    <location>
        <begin position="366"/>
        <end position="409"/>
    </location>
</feature>
<dbReference type="Proteomes" id="UP000002258">
    <property type="component" value="Chromosome 6"/>
</dbReference>